<protein>
    <submittedName>
        <fullName evidence="1">Uncharacterized protein</fullName>
    </submittedName>
</protein>
<reference evidence="1 2" key="1">
    <citation type="submission" date="2020-12" db="EMBL/GenBank/DDBJ databases">
        <title>Concerted genomic and epigenomic changes stabilize Arabidopsis allopolyploids.</title>
        <authorList>
            <person name="Chen Z."/>
        </authorList>
    </citation>
    <scope>NUCLEOTIDE SEQUENCE [LARGE SCALE GENOMIC DNA]</scope>
    <source>
        <strain evidence="1">Allo738</strain>
        <tissue evidence="1">Leaf</tissue>
    </source>
</reference>
<comment type="caution">
    <text evidence="1">The sequence shown here is derived from an EMBL/GenBank/DDBJ whole genome shotgun (WGS) entry which is preliminary data.</text>
</comment>
<proteinExistence type="predicted"/>
<name>A0A8T2BEJ6_9BRAS</name>
<organism evidence="1 2">
    <name type="scientific">Arabidopsis thaliana x Arabidopsis arenosa</name>
    <dbReference type="NCBI Taxonomy" id="1240361"/>
    <lineage>
        <taxon>Eukaryota</taxon>
        <taxon>Viridiplantae</taxon>
        <taxon>Streptophyta</taxon>
        <taxon>Embryophyta</taxon>
        <taxon>Tracheophyta</taxon>
        <taxon>Spermatophyta</taxon>
        <taxon>Magnoliopsida</taxon>
        <taxon>eudicotyledons</taxon>
        <taxon>Gunneridae</taxon>
        <taxon>Pentapetalae</taxon>
        <taxon>rosids</taxon>
        <taxon>malvids</taxon>
        <taxon>Brassicales</taxon>
        <taxon>Brassicaceae</taxon>
        <taxon>Camelineae</taxon>
        <taxon>Arabidopsis</taxon>
    </lineage>
</organism>
<dbReference type="EMBL" id="JAEFBK010000007">
    <property type="protein sequence ID" value="KAG7585275.1"/>
    <property type="molecule type" value="Genomic_DNA"/>
</dbReference>
<dbReference type="AlphaFoldDB" id="A0A8T2BEJ6"/>
<keyword evidence="2" id="KW-1185">Reference proteome</keyword>
<evidence type="ECO:0000313" key="1">
    <source>
        <dbReference type="EMBL" id="KAG7585275.1"/>
    </source>
</evidence>
<gene>
    <name evidence="1" type="ORF">ISN45_Aa02g006420</name>
</gene>
<dbReference type="Proteomes" id="UP000694240">
    <property type="component" value="Chromosome 7"/>
</dbReference>
<evidence type="ECO:0000313" key="2">
    <source>
        <dbReference type="Proteomes" id="UP000694240"/>
    </source>
</evidence>
<accession>A0A8T2BEJ6</accession>
<sequence length="387" mass="45871">MIDLRPVSIFSLNGYWEQRVHNQTMSLINSFHSRVLFLFLWERIIPTLIWSHSKVSGVGFFPSSNGFCRFIFGTCRFQHQRGCASNLEPSNLRKGDQFWIWDPGKYDCDIEMKLWMPRFAYNRSAMSPFILKNRQVFLMESKSIKVESRAYILMHYSNHSCLVKDPIRRWPDVLTLHFVDVGLQYDDSEEEFVFFLKTDEVSTSLKCPLEFSDWVLVYLFCSQVDFGCFYIAYSSKIHRLLFVYYQVFTLLEILEITSWWHWKHSLWQDQWVRRQLKLPKEHGKYLSVSSSISISRRQQDIESSPTTLDLYFLLKSNANGILEFQQQADSQLKVCEGGLNRLHMCNLLPIRLINSRVTSTLHRNCFNFLYLRISVVMDGFMYLVNTF</sequence>